<gene>
    <name evidence="3" type="primary">pcpB_2</name>
    <name evidence="3" type="ORF">ERS075527_01563</name>
</gene>
<organism evidence="3 4">
    <name type="scientific">Mycobacteroides abscessus</name>
    <dbReference type="NCBI Taxonomy" id="36809"/>
    <lineage>
        <taxon>Bacteria</taxon>
        <taxon>Bacillati</taxon>
        <taxon>Actinomycetota</taxon>
        <taxon>Actinomycetes</taxon>
        <taxon>Mycobacteriales</taxon>
        <taxon>Mycobacteriaceae</taxon>
        <taxon>Mycobacteroides</taxon>
    </lineage>
</organism>
<dbReference type="Gene3D" id="3.30.70.2450">
    <property type="match status" value="1"/>
</dbReference>
<dbReference type="AlphaFoldDB" id="A0AB33T3N1"/>
<dbReference type="PANTHER" id="PTHR43476">
    <property type="entry name" value="3-(3-HYDROXY-PHENYL)PROPIONATE/3-HYDROXYCINNAMIC ACID HYDROXYLASE"/>
    <property type="match status" value="1"/>
</dbReference>
<evidence type="ECO:0000259" key="2">
    <source>
        <dbReference type="Pfam" id="PF01494"/>
    </source>
</evidence>
<evidence type="ECO:0000256" key="1">
    <source>
        <dbReference type="ARBA" id="ARBA00023002"/>
    </source>
</evidence>
<dbReference type="PRINTS" id="PR00420">
    <property type="entry name" value="RNGMNOXGNASE"/>
</dbReference>
<dbReference type="GO" id="GO:0071949">
    <property type="term" value="F:FAD binding"/>
    <property type="evidence" value="ECO:0007669"/>
    <property type="project" value="InterPro"/>
</dbReference>
<evidence type="ECO:0000313" key="4">
    <source>
        <dbReference type="Proteomes" id="UP000038487"/>
    </source>
</evidence>
<protein>
    <submittedName>
        <fullName evidence="3">Monooxygenase</fullName>
        <ecNumber evidence="3">1.14.13.50</ecNumber>
    </submittedName>
</protein>
<dbReference type="InterPro" id="IPR036188">
    <property type="entry name" value="FAD/NAD-bd_sf"/>
</dbReference>
<accession>A0AB33T3N1</accession>
<proteinExistence type="predicted"/>
<dbReference type="InterPro" id="IPR050631">
    <property type="entry name" value="PheA/TfdB_FAD_monoxygenase"/>
</dbReference>
<sequence>MSPLLLAMLAITDIGTTNRSRWLRSAGLNRRPIDLARYRHRVAHLAAVSADARRDITDDAVVIVGGGPVGLLAATVLARQGIRVVVLEAAGSKERQRHRNCATFVGHSTLRRYDRVAPGLGKRLRESALAVHGVQTFYQGRPVFVMSSYAPSRIPGPWNPAAWGMSLSQRTIEDETLTEALELGVEYHPGTAVTDISTDHTGARLMLASGERVRASYVIAADGTKSAIRQALRIGMSERPPSPSCVVIDVEPHPDGTTVDLPVQIQYHHPDLGGRHAIRLPYPDGLRLDVQFLSKDEAPPTTEQVRSWVTALTRDQWYADHIRSVEVHQTIQGVAASYTDVNRRVLLAGEAAHQFAPLGGRSLNSGVADAIVAAEAIAEALSEPSDLAAAWLAINRSARERRRSGVRNRMLSVRAQRVLDGSDVSMRARRTMAAKSAPHVWIAGAWLTAGLVRPTAIPHISRSGVTWS</sequence>
<keyword evidence="1 3" id="KW-0560">Oxidoreductase</keyword>
<dbReference type="PANTHER" id="PTHR43476:SF5">
    <property type="entry name" value="FAD-DEPENDENT MONOOXYGENASE"/>
    <property type="match status" value="1"/>
</dbReference>
<comment type="caution">
    <text evidence="3">The sequence shown here is derived from an EMBL/GenBank/DDBJ whole genome shotgun (WGS) entry which is preliminary data.</text>
</comment>
<dbReference type="SUPFAM" id="SSF51905">
    <property type="entry name" value="FAD/NAD(P)-binding domain"/>
    <property type="match status" value="1"/>
</dbReference>
<keyword evidence="3" id="KW-0503">Monooxygenase</keyword>
<dbReference type="EMBL" id="CSUW01000003">
    <property type="protein sequence ID" value="CPT18265.1"/>
    <property type="molecule type" value="Genomic_DNA"/>
</dbReference>
<dbReference type="Gene3D" id="3.50.50.60">
    <property type="entry name" value="FAD/NAD(P)-binding domain"/>
    <property type="match status" value="1"/>
</dbReference>
<feature type="domain" description="FAD-binding" evidence="2">
    <location>
        <begin position="60"/>
        <end position="383"/>
    </location>
</feature>
<dbReference type="Pfam" id="PF01494">
    <property type="entry name" value="FAD_binding_3"/>
    <property type="match status" value="1"/>
</dbReference>
<dbReference type="EC" id="1.14.13.50" evidence="3"/>
<dbReference type="Proteomes" id="UP000038487">
    <property type="component" value="Unassembled WGS sequence"/>
</dbReference>
<reference evidence="3 4" key="1">
    <citation type="submission" date="2015-03" db="EMBL/GenBank/DDBJ databases">
        <authorList>
            <consortium name="Pathogen Informatics"/>
            <person name="Murphy D."/>
        </authorList>
    </citation>
    <scope>NUCLEOTIDE SEQUENCE [LARGE SCALE GENOMIC DNA]</scope>
    <source>
        <strain evidence="3 4">PAP036</strain>
    </source>
</reference>
<dbReference type="InterPro" id="IPR002938">
    <property type="entry name" value="FAD-bd"/>
</dbReference>
<name>A0AB33T3N1_9MYCO</name>
<evidence type="ECO:0000313" key="3">
    <source>
        <dbReference type="EMBL" id="CPT18265.1"/>
    </source>
</evidence>
<dbReference type="GO" id="GO:0018677">
    <property type="term" value="F:pentachlorophenol monooxygenase activity"/>
    <property type="evidence" value="ECO:0007669"/>
    <property type="project" value="UniProtKB-EC"/>
</dbReference>